<reference evidence="5" key="1">
    <citation type="submission" date="2020-09" db="EMBL/GenBank/DDBJ databases">
        <title>A novel bacterium of genus Mangrovicoccus, isolated from South China Sea.</title>
        <authorList>
            <person name="Huang H."/>
            <person name="Mo K."/>
            <person name="Hu Y."/>
        </authorList>
    </citation>
    <scope>NUCLEOTIDE SEQUENCE</scope>
    <source>
        <strain evidence="5">HB182678</strain>
    </source>
</reference>
<evidence type="ECO:0000256" key="1">
    <source>
        <dbReference type="ARBA" id="ARBA00022448"/>
    </source>
</evidence>
<sequence length="211" mass="21697">MSLLLEGLTVLDGTGAALFAPLDLCVAPGEVASITGPSGVGKSTLLAAVGGHLAPDFRLRGRVLLEGRDMAGLPPERRGIGVLFQEAVLFPHLSVADNLAFGLTPRIRGRAARRAAVAQALEQAGLGGMGPRDPATLSGGQRARAALMRTLLAEPRAVLLDEPFSGLDPARREGIRAFVLATIREAGIPALLVTHDREDAVAAAGPVVALG</sequence>
<dbReference type="InterPro" id="IPR003439">
    <property type="entry name" value="ABC_transporter-like_ATP-bd"/>
</dbReference>
<dbReference type="EMBL" id="JACVXA010000007">
    <property type="protein sequence ID" value="MBE3637318.1"/>
    <property type="molecule type" value="Genomic_DNA"/>
</dbReference>
<dbReference type="GO" id="GO:0005524">
    <property type="term" value="F:ATP binding"/>
    <property type="evidence" value="ECO:0007669"/>
    <property type="project" value="UniProtKB-KW"/>
</dbReference>
<dbReference type="GO" id="GO:0016887">
    <property type="term" value="F:ATP hydrolysis activity"/>
    <property type="evidence" value="ECO:0007669"/>
    <property type="project" value="InterPro"/>
</dbReference>
<comment type="caution">
    <text evidence="5">The sequence shown here is derived from an EMBL/GenBank/DDBJ whole genome shotgun (WGS) entry which is preliminary data.</text>
</comment>
<dbReference type="PROSITE" id="PS50893">
    <property type="entry name" value="ABC_TRANSPORTER_2"/>
    <property type="match status" value="1"/>
</dbReference>
<dbReference type="RefSeq" id="WP_193179765.1">
    <property type="nucleotide sequence ID" value="NZ_JACVXA010000007.1"/>
</dbReference>
<dbReference type="Proteomes" id="UP000609121">
    <property type="component" value="Unassembled WGS sequence"/>
</dbReference>
<gene>
    <name evidence="5" type="ORF">ICN82_03765</name>
</gene>
<dbReference type="Pfam" id="PF00005">
    <property type="entry name" value="ABC_tran"/>
    <property type="match status" value="1"/>
</dbReference>
<evidence type="ECO:0000313" key="6">
    <source>
        <dbReference type="Proteomes" id="UP000609121"/>
    </source>
</evidence>
<protein>
    <submittedName>
        <fullName evidence="5">ATP-binding cassette domain-containing protein</fullName>
    </submittedName>
</protein>
<name>A0A8J7CZ36_9RHOB</name>
<dbReference type="InterPro" id="IPR050093">
    <property type="entry name" value="ABC_SmlMolc_Importer"/>
</dbReference>
<organism evidence="5 6">
    <name type="scientific">Mangrovicoccus algicola</name>
    <dbReference type="NCBI Taxonomy" id="2771008"/>
    <lineage>
        <taxon>Bacteria</taxon>
        <taxon>Pseudomonadati</taxon>
        <taxon>Pseudomonadota</taxon>
        <taxon>Alphaproteobacteria</taxon>
        <taxon>Rhodobacterales</taxon>
        <taxon>Paracoccaceae</taxon>
        <taxon>Mangrovicoccus</taxon>
    </lineage>
</organism>
<dbReference type="PANTHER" id="PTHR42781:SF4">
    <property type="entry name" value="SPERMIDINE_PUTRESCINE IMPORT ATP-BINDING PROTEIN POTA"/>
    <property type="match status" value="1"/>
</dbReference>
<dbReference type="Gene3D" id="3.40.50.300">
    <property type="entry name" value="P-loop containing nucleotide triphosphate hydrolases"/>
    <property type="match status" value="1"/>
</dbReference>
<evidence type="ECO:0000313" key="5">
    <source>
        <dbReference type="EMBL" id="MBE3637318.1"/>
    </source>
</evidence>
<dbReference type="SUPFAM" id="SSF52540">
    <property type="entry name" value="P-loop containing nucleoside triphosphate hydrolases"/>
    <property type="match status" value="1"/>
</dbReference>
<dbReference type="SMART" id="SM00382">
    <property type="entry name" value="AAA"/>
    <property type="match status" value="1"/>
</dbReference>
<feature type="domain" description="ABC transporter" evidence="4">
    <location>
        <begin position="3"/>
        <end position="211"/>
    </location>
</feature>
<accession>A0A8J7CZ36</accession>
<keyword evidence="6" id="KW-1185">Reference proteome</keyword>
<dbReference type="InterPro" id="IPR003593">
    <property type="entry name" value="AAA+_ATPase"/>
</dbReference>
<evidence type="ECO:0000256" key="3">
    <source>
        <dbReference type="ARBA" id="ARBA00022840"/>
    </source>
</evidence>
<evidence type="ECO:0000259" key="4">
    <source>
        <dbReference type="PROSITE" id="PS50893"/>
    </source>
</evidence>
<evidence type="ECO:0000256" key="2">
    <source>
        <dbReference type="ARBA" id="ARBA00022741"/>
    </source>
</evidence>
<dbReference type="PANTHER" id="PTHR42781">
    <property type="entry name" value="SPERMIDINE/PUTRESCINE IMPORT ATP-BINDING PROTEIN POTA"/>
    <property type="match status" value="1"/>
</dbReference>
<keyword evidence="1" id="KW-0813">Transport</keyword>
<dbReference type="AlphaFoldDB" id="A0A8J7CZ36"/>
<keyword evidence="3 5" id="KW-0067">ATP-binding</keyword>
<proteinExistence type="predicted"/>
<dbReference type="InterPro" id="IPR027417">
    <property type="entry name" value="P-loop_NTPase"/>
</dbReference>
<keyword evidence="2" id="KW-0547">Nucleotide-binding</keyword>